<sequence>MRADMPQCDVASPARTMQRLFDSLTQQLGTAWKPTVLRPRRGHAYRCRCGRPVFFRNSLCLACHTELGFDPERGTLLPLVPGPFVSTWMEAAAATNGASADVPLYTRCANYDSAAGCNWLLPLAAPAAGRSPQLLCRACRLNRMIPNQAEEAGREAWAKIELAKRRLVAQLLALGLPVASKLSEDPQRGIAFDFLADQPGARVMTGHGGGIITLNIEEADDAVRERNRAELHEPYRTLLGHLRHEVGHYYWDRLVDGTPWLESFRTLFGDERASYSEALRRNYEQGPPHDWVDHYISGYASSHPWEDWAETWSHYLHITDTLETALGFGLDASDVELESEPFGADALETAFDPEATKFLAFISAWVELSALLNELSRSMGQPDLCPFVLSRTVVRKLHFVHRVVRGQGAG</sequence>
<protein>
    <recommendedName>
        <fullName evidence="1">Zinc-ribbon domain-containing protein</fullName>
    </recommendedName>
</protein>
<dbReference type="InterPro" id="IPR031321">
    <property type="entry name" value="UCP012641"/>
</dbReference>
<dbReference type="PIRSF" id="PIRSF012641">
    <property type="entry name" value="UCP012641"/>
    <property type="match status" value="1"/>
</dbReference>
<dbReference type="Pfam" id="PF15887">
    <property type="entry name" value="Peptidase_Mx"/>
    <property type="match status" value="1"/>
</dbReference>
<dbReference type="AlphaFoldDB" id="A0A4Q7VXF4"/>
<name>A0A4Q7VXF4_9BURK</name>
<dbReference type="Proteomes" id="UP000293671">
    <property type="component" value="Unassembled WGS sequence"/>
</dbReference>
<evidence type="ECO:0000259" key="1">
    <source>
        <dbReference type="Pfam" id="PF10005"/>
    </source>
</evidence>
<dbReference type="EMBL" id="SHKP01000005">
    <property type="protein sequence ID" value="RZU01238.1"/>
    <property type="molecule type" value="Genomic_DNA"/>
</dbReference>
<dbReference type="Pfam" id="PF10005">
    <property type="entry name" value="Zn_ribbon_DZR_6"/>
    <property type="match status" value="1"/>
</dbReference>
<accession>A0A4Q7VXF4</accession>
<feature type="domain" description="Zinc-ribbon" evidence="1">
    <location>
        <begin position="45"/>
        <end position="148"/>
    </location>
</feature>
<gene>
    <name evidence="2" type="ORF">EV670_1954</name>
</gene>
<evidence type="ECO:0000313" key="3">
    <source>
        <dbReference type="Proteomes" id="UP000293671"/>
    </source>
</evidence>
<evidence type="ECO:0000313" key="2">
    <source>
        <dbReference type="EMBL" id="RZU01238.1"/>
    </source>
</evidence>
<keyword evidence="3" id="KW-1185">Reference proteome</keyword>
<organism evidence="2 3">
    <name type="scientific">Rivibacter subsaxonicus</name>
    <dbReference type="NCBI Taxonomy" id="457575"/>
    <lineage>
        <taxon>Bacteria</taxon>
        <taxon>Pseudomonadati</taxon>
        <taxon>Pseudomonadota</taxon>
        <taxon>Betaproteobacteria</taxon>
        <taxon>Burkholderiales</taxon>
        <taxon>Rivibacter</taxon>
    </lineage>
</organism>
<comment type="caution">
    <text evidence="2">The sequence shown here is derived from an EMBL/GenBank/DDBJ whole genome shotgun (WGS) entry which is preliminary data.</text>
</comment>
<dbReference type="InterPro" id="IPR011201">
    <property type="entry name" value="Zinc-ribbon_6_bact"/>
</dbReference>
<dbReference type="Gene3D" id="3.40.390.70">
    <property type="match status" value="1"/>
</dbReference>
<reference evidence="2 3" key="1">
    <citation type="submission" date="2019-02" db="EMBL/GenBank/DDBJ databases">
        <title>Genomic Encyclopedia of Type Strains, Phase IV (KMG-IV): sequencing the most valuable type-strain genomes for metagenomic binning, comparative biology and taxonomic classification.</title>
        <authorList>
            <person name="Goeker M."/>
        </authorList>
    </citation>
    <scope>NUCLEOTIDE SEQUENCE [LARGE SCALE GENOMIC DNA]</scope>
    <source>
        <strain evidence="2 3">DSM 19570</strain>
    </source>
</reference>
<proteinExistence type="predicted"/>